<feature type="compositionally biased region" description="Acidic residues" evidence="1">
    <location>
        <begin position="98"/>
        <end position="112"/>
    </location>
</feature>
<feature type="compositionally biased region" description="Basic and acidic residues" evidence="1">
    <location>
        <begin position="46"/>
        <end position="55"/>
    </location>
</feature>
<feature type="compositionally biased region" description="Polar residues" evidence="1">
    <location>
        <begin position="29"/>
        <end position="45"/>
    </location>
</feature>
<dbReference type="OrthoDB" id="144283at2759"/>
<feature type="compositionally biased region" description="Polar residues" evidence="1">
    <location>
        <begin position="59"/>
        <end position="95"/>
    </location>
</feature>
<feature type="region of interest" description="Disordered" evidence="1">
    <location>
        <begin position="18"/>
        <end position="178"/>
    </location>
</feature>
<accession>A0A8T1VFR4</accession>
<dbReference type="EMBL" id="JAGDFM010000316">
    <property type="protein sequence ID" value="KAG7380015.1"/>
    <property type="molecule type" value="Genomic_DNA"/>
</dbReference>
<keyword evidence="3" id="KW-1185">Reference proteome</keyword>
<dbReference type="Proteomes" id="UP000694044">
    <property type="component" value="Unassembled WGS sequence"/>
</dbReference>
<feature type="compositionally biased region" description="Acidic residues" evidence="1">
    <location>
        <begin position="144"/>
        <end position="174"/>
    </location>
</feature>
<protein>
    <submittedName>
        <fullName evidence="2">Uncharacterized protein</fullName>
    </submittedName>
</protein>
<organism evidence="2 3">
    <name type="scientific">Phytophthora pseudosyringae</name>
    <dbReference type="NCBI Taxonomy" id="221518"/>
    <lineage>
        <taxon>Eukaryota</taxon>
        <taxon>Sar</taxon>
        <taxon>Stramenopiles</taxon>
        <taxon>Oomycota</taxon>
        <taxon>Peronosporomycetes</taxon>
        <taxon>Peronosporales</taxon>
        <taxon>Peronosporaceae</taxon>
        <taxon>Phytophthora</taxon>
    </lineage>
</organism>
<name>A0A8T1VFR4_9STRA</name>
<evidence type="ECO:0000313" key="2">
    <source>
        <dbReference type="EMBL" id="KAG7380015.1"/>
    </source>
</evidence>
<sequence>MVYLDKLAVDAINQAVAKKTQRNAKEQSRGTVQGTSSSLSVPDPTNRTDDPERPAEASMDSQVQESALQEQRNLTTAFAEVASNSKTQQLCSTSPHIDDEDVSVEEVSDEETSSNLESVESDEPSDINVTKPQDTIETYGGLDSDGENDDGFENDEEMFESNAPDELEDEEETVTPDRPFDEALLAAVGGMEGLTVENLSRKQSSAILKEMVTSG</sequence>
<feature type="compositionally biased region" description="Polar residues" evidence="1">
    <location>
        <begin position="127"/>
        <end position="136"/>
    </location>
</feature>
<reference evidence="2" key="1">
    <citation type="submission" date="2021-02" db="EMBL/GenBank/DDBJ databases">
        <authorList>
            <person name="Palmer J.M."/>
        </authorList>
    </citation>
    <scope>NUCLEOTIDE SEQUENCE</scope>
    <source>
        <strain evidence="2">SCRP734</strain>
    </source>
</reference>
<comment type="caution">
    <text evidence="2">The sequence shown here is derived from an EMBL/GenBank/DDBJ whole genome shotgun (WGS) entry which is preliminary data.</text>
</comment>
<proteinExistence type="predicted"/>
<dbReference type="AlphaFoldDB" id="A0A8T1VFR4"/>
<evidence type="ECO:0000313" key="3">
    <source>
        <dbReference type="Proteomes" id="UP000694044"/>
    </source>
</evidence>
<evidence type="ECO:0000256" key="1">
    <source>
        <dbReference type="SAM" id="MobiDB-lite"/>
    </source>
</evidence>
<gene>
    <name evidence="2" type="ORF">PHYPSEUDO_007862</name>
</gene>